<name>A0A0N5C2X6_STREA</name>
<sequence length="81" mass="8568">MKHLSVVFLLTLFSILFIDNGSCQGLPPPWILNQQRQMRLSGMGGGMMGPGMAMGMRGPGMLGPGMMNPGMVGPPGMAYGR</sequence>
<evidence type="ECO:0000313" key="3">
    <source>
        <dbReference type="WBParaSite" id="SPAL_0001233300.1"/>
    </source>
</evidence>
<protein>
    <submittedName>
        <fullName evidence="3">Uncharacterized protein</fullName>
    </submittedName>
</protein>
<dbReference type="AlphaFoldDB" id="A0A0N5C2X6"/>
<dbReference type="WBParaSite" id="SPAL_0001233300.1">
    <property type="protein sequence ID" value="SPAL_0001233300.1"/>
    <property type="gene ID" value="SPAL_0001233300"/>
</dbReference>
<keyword evidence="2" id="KW-1185">Reference proteome</keyword>
<proteinExistence type="predicted"/>
<organism evidence="2 3">
    <name type="scientific">Strongyloides papillosus</name>
    <name type="common">Intestinal threadworm</name>
    <dbReference type="NCBI Taxonomy" id="174720"/>
    <lineage>
        <taxon>Eukaryota</taxon>
        <taxon>Metazoa</taxon>
        <taxon>Ecdysozoa</taxon>
        <taxon>Nematoda</taxon>
        <taxon>Chromadorea</taxon>
        <taxon>Rhabditida</taxon>
        <taxon>Tylenchina</taxon>
        <taxon>Panagrolaimomorpha</taxon>
        <taxon>Strongyloidoidea</taxon>
        <taxon>Strongyloididae</taxon>
        <taxon>Strongyloides</taxon>
    </lineage>
</organism>
<accession>A0A0N5C2X6</accession>
<evidence type="ECO:0000256" key="1">
    <source>
        <dbReference type="SAM" id="SignalP"/>
    </source>
</evidence>
<feature type="chain" id="PRO_5005895483" evidence="1">
    <location>
        <begin position="26"/>
        <end position="81"/>
    </location>
</feature>
<reference evidence="3" key="1">
    <citation type="submission" date="2017-02" db="UniProtKB">
        <authorList>
            <consortium name="WormBaseParasite"/>
        </authorList>
    </citation>
    <scope>IDENTIFICATION</scope>
</reference>
<dbReference type="Proteomes" id="UP000046392">
    <property type="component" value="Unplaced"/>
</dbReference>
<evidence type="ECO:0000313" key="2">
    <source>
        <dbReference type="Proteomes" id="UP000046392"/>
    </source>
</evidence>
<keyword evidence="1" id="KW-0732">Signal</keyword>
<feature type="signal peptide" evidence="1">
    <location>
        <begin position="1"/>
        <end position="25"/>
    </location>
</feature>